<dbReference type="GO" id="GO:0006508">
    <property type="term" value="P:proteolysis"/>
    <property type="evidence" value="ECO:0007669"/>
    <property type="project" value="InterPro"/>
</dbReference>
<evidence type="ECO:0000313" key="2">
    <source>
        <dbReference type="EMBL" id="KAF9475580.1"/>
    </source>
</evidence>
<gene>
    <name evidence="2" type="ORF">BDN70DRAFT_996339</name>
</gene>
<protein>
    <submittedName>
        <fullName evidence="2">Alpha/beta-hydrolase</fullName>
    </submittedName>
</protein>
<dbReference type="InterPro" id="IPR050585">
    <property type="entry name" value="Xaa-Pro_dipeptidyl-ppase/CocE"/>
</dbReference>
<sequence length="669" mass="73586">MSLSAKLKAPYGTWSSPISTEAITKAANAIVDVIVDRVTSEVYHLESRPSEKGRCVLVHTSSNRDIVGLNWNVRTGVQEYGGAAAIVHDSVVYFSHVVDGRIYCMHSEGKVREPEAVTPGDKPYRYACLEPYPSHPELLIAVLEDHTIDVPAEVVTTLIVIDTNSKEIHPLITGSDFYASPKVSPDGRKLAWIQWSHPDMPWEGGEVHVGDITLGEDSTLSVTNATHIAGVPGKISAGYPSWANNDTLIFTSDESGYSNPWKYAQGKATPLFAHPISQDFGHAFWQLHYSPYAILDKEGKTGLFTALKDGQDVLYYVDLDSTYEPKILDTPFVVIENVHVSSLDNHEIIFAGQKTNELEAIVACRLVPAENLQLDFTVLKSSSAVTVNGEVLPSSVVSEPQPITLEISPTGAPLYTVYYPPHNPNYSGSSIKDEKPPCIVDVHGGPTGYTTQGLSWSKQYFTSRGWAWLDVNYGGSAGFGRKYVERLVAEWGVVDVEDCIIAPQLLASPPYNLVDPKRLIIRGGSSGGYTVLAALSTATDTRVFAAATSLYGISDLNKLAEFTHKFESQYMYHLLGGSPEEIPEMYIARSPIHHASNITVPLLILQGELDKVVPKDQSEAIYKIIQDRGGVVEYKLYAGEGHGWRQEPNIRDAYERELAFYERVLGLKK</sequence>
<reference evidence="2" key="1">
    <citation type="submission" date="2020-11" db="EMBL/GenBank/DDBJ databases">
        <authorList>
            <consortium name="DOE Joint Genome Institute"/>
            <person name="Ahrendt S."/>
            <person name="Riley R."/>
            <person name="Andreopoulos W."/>
            <person name="Labutti K."/>
            <person name="Pangilinan J."/>
            <person name="Ruiz-Duenas F.J."/>
            <person name="Barrasa J.M."/>
            <person name="Sanchez-Garcia M."/>
            <person name="Camarero S."/>
            <person name="Miyauchi S."/>
            <person name="Serrano A."/>
            <person name="Linde D."/>
            <person name="Babiker R."/>
            <person name="Drula E."/>
            <person name="Ayuso-Fernandez I."/>
            <person name="Pacheco R."/>
            <person name="Padilla G."/>
            <person name="Ferreira P."/>
            <person name="Barriuso J."/>
            <person name="Kellner H."/>
            <person name="Castanera R."/>
            <person name="Alfaro M."/>
            <person name="Ramirez L."/>
            <person name="Pisabarro A.G."/>
            <person name="Kuo A."/>
            <person name="Tritt A."/>
            <person name="Lipzen A."/>
            <person name="He G."/>
            <person name="Yan M."/>
            <person name="Ng V."/>
            <person name="Cullen D."/>
            <person name="Martin F."/>
            <person name="Rosso M.-N."/>
            <person name="Henrissat B."/>
            <person name="Hibbett D."/>
            <person name="Martinez A.T."/>
            <person name="Grigoriev I.V."/>
        </authorList>
    </citation>
    <scope>NUCLEOTIDE SEQUENCE</scope>
    <source>
        <strain evidence="2">CIRM-BRFM 674</strain>
    </source>
</reference>
<proteinExistence type="predicted"/>
<accession>A0A9P5YX73</accession>
<comment type="caution">
    <text evidence="2">The sequence shown here is derived from an EMBL/GenBank/DDBJ whole genome shotgun (WGS) entry which is preliminary data.</text>
</comment>
<dbReference type="PANTHER" id="PTHR43056">
    <property type="entry name" value="PEPTIDASE S9 PROLYL OLIGOPEPTIDASE"/>
    <property type="match status" value="1"/>
</dbReference>
<dbReference type="GO" id="GO:0008236">
    <property type="term" value="F:serine-type peptidase activity"/>
    <property type="evidence" value="ECO:0007669"/>
    <property type="project" value="InterPro"/>
</dbReference>
<keyword evidence="3" id="KW-1185">Reference proteome</keyword>
<evidence type="ECO:0000313" key="3">
    <source>
        <dbReference type="Proteomes" id="UP000807469"/>
    </source>
</evidence>
<dbReference type="InterPro" id="IPR011042">
    <property type="entry name" value="6-blade_b-propeller_TolB-like"/>
</dbReference>
<dbReference type="Gene3D" id="3.40.50.1820">
    <property type="entry name" value="alpha/beta hydrolase"/>
    <property type="match status" value="1"/>
</dbReference>
<dbReference type="Gene3D" id="2.120.10.30">
    <property type="entry name" value="TolB, C-terminal domain"/>
    <property type="match status" value="1"/>
</dbReference>
<dbReference type="OrthoDB" id="43744at2759"/>
<dbReference type="EMBL" id="MU155327">
    <property type="protein sequence ID" value="KAF9475580.1"/>
    <property type="molecule type" value="Genomic_DNA"/>
</dbReference>
<dbReference type="Proteomes" id="UP000807469">
    <property type="component" value="Unassembled WGS sequence"/>
</dbReference>
<dbReference type="InterPro" id="IPR029058">
    <property type="entry name" value="AB_hydrolase_fold"/>
</dbReference>
<dbReference type="SUPFAM" id="SSF82171">
    <property type="entry name" value="DPP6 N-terminal domain-like"/>
    <property type="match status" value="1"/>
</dbReference>
<organism evidence="2 3">
    <name type="scientific">Pholiota conissans</name>
    <dbReference type="NCBI Taxonomy" id="109636"/>
    <lineage>
        <taxon>Eukaryota</taxon>
        <taxon>Fungi</taxon>
        <taxon>Dikarya</taxon>
        <taxon>Basidiomycota</taxon>
        <taxon>Agaricomycotina</taxon>
        <taxon>Agaricomycetes</taxon>
        <taxon>Agaricomycetidae</taxon>
        <taxon>Agaricales</taxon>
        <taxon>Agaricineae</taxon>
        <taxon>Strophariaceae</taxon>
        <taxon>Pholiota</taxon>
    </lineage>
</organism>
<dbReference type="Pfam" id="PF00326">
    <property type="entry name" value="Peptidase_S9"/>
    <property type="match status" value="1"/>
</dbReference>
<feature type="domain" description="Peptidase S9 prolyl oligopeptidase catalytic" evidence="1">
    <location>
        <begin position="454"/>
        <end position="666"/>
    </location>
</feature>
<name>A0A9P5YX73_9AGAR</name>
<dbReference type="InterPro" id="IPR001375">
    <property type="entry name" value="Peptidase_S9_cat"/>
</dbReference>
<dbReference type="PANTHER" id="PTHR43056:SF5">
    <property type="entry name" value="PEPTIDASE S9 PROLYL OLIGOPEPTIDASE CATALYTIC DOMAIN-CONTAINING PROTEIN"/>
    <property type="match status" value="1"/>
</dbReference>
<dbReference type="AlphaFoldDB" id="A0A9P5YX73"/>
<evidence type="ECO:0000259" key="1">
    <source>
        <dbReference type="Pfam" id="PF00326"/>
    </source>
</evidence>
<dbReference type="SUPFAM" id="SSF53474">
    <property type="entry name" value="alpha/beta-Hydrolases"/>
    <property type="match status" value="1"/>
</dbReference>